<evidence type="ECO:0000256" key="1">
    <source>
        <dbReference type="ARBA" id="ARBA00010609"/>
    </source>
</evidence>
<evidence type="ECO:0000313" key="3">
    <source>
        <dbReference type="EMBL" id="KTB49183.1"/>
    </source>
</evidence>
<dbReference type="GO" id="GO:0016491">
    <property type="term" value="F:oxidoreductase activity"/>
    <property type="evidence" value="ECO:0007669"/>
    <property type="project" value="InterPro"/>
</dbReference>
<evidence type="ECO:0000313" key="4">
    <source>
        <dbReference type="Proteomes" id="UP000053947"/>
    </source>
</evidence>
<feature type="domain" description="Plastocyanin-like" evidence="2">
    <location>
        <begin position="580"/>
        <end position="734"/>
    </location>
</feature>
<accession>A0A0W0GKU7</accession>
<name>A0A0W0GKU7_9CHLR</name>
<evidence type="ECO:0000259" key="2">
    <source>
        <dbReference type="Pfam" id="PF07731"/>
    </source>
</evidence>
<dbReference type="GO" id="GO:0005507">
    <property type="term" value="F:copper ion binding"/>
    <property type="evidence" value="ECO:0007669"/>
    <property type="project" value="InterPro"/>
</dbReference>
<dbReference type="EMBL" id="LFDV01000001">
    <property type="protein sequence ID" value="KTB49183.1"/>
    <property type="molecule type" value="Genomic_DNA"/>
</dbReference>
<comment type="caution">
    <text evidence="3">The sequence shown here is derived from an EMBL/GenBank/DDBJ whole genome shotgun (WGS) entry which is preliminary data.</text>
</comment>
<dbReference type="PROSITE" id="PS51318">
    <property type="entry name" value="TAT"/>
    <property type="match status" value="1"/>
</dbReference>
<dbReference type="InterPro" id="IPR011706">
    <property type="entry name" value="Cu-oxidase_C"/>
</dbReference>
<dbReference type="STRING" id="1217799.DEALK_00950"/>
<sequence>MENQKTGISRREFMKRAGLTAAGAGGVLLAESALVRGLTMFAAKPPPAGQVPLPGNKIPQFIDPLPVLDLNPASTTGIPTVVAGANELVLNMHTFKANIMPSTWAAANPGYTGTWTFGYRVGPAAAPGLVETNVGPVIVASRGTPTRIRYVNNLEASANTIHWRDWTDQTLHSAFHQAKGEMMPIASDAQLHYDGPVLAVPHLHGGEVPAVVDGGPEAWFASDVPGTAPISMDKGPAYYSMAGAAANECIYTYPNSQEAAPLWFHDHLLGGTRLNATFGGLAGAYALIDPDLDLPDGLHPVGLQRGGTTDYLIPLVIQDRMFDTNGQLLMPNAGVNPEHPYWVPEFVGDTIIVNGKVWPYLTVEQKRYRFFLINGSNSRAYDMFLQDTASGIKGPRMWVIATDGGYLDAPVLIDPNANGQQIKAGQQTSLMMMPGERYEIIVDFADPVWRTLLAARRVRFPLNLTLRNTAPTVNGNPKASTEGRIMQFRVSTAAPAEDTSYNPASGIPLRPPMVRLAGVTPAKTRFLTLNEVVGAGGPLEALVNNTKWSGLRHGMNPGDPPIPIPGSVEVPPNWLTELPEEGDTEIWEIANMTMDSHPIHLHAVQFQLLSRQPFDMKAFMAAYDMAFPDGMFMPGHGPPNDYFTPNAAGAIGGNPDYTPFLLGQATPPLAYEAGWKDTVIMRMGEISRIAVRWAPQDVPAGTSGSFPFDPAAGDGVYVWHCHITDHEDNEMMRPDQIQPKAGAVRDFEMGTDF</sequence>
<dbReference type="InterPro" id="IPR008972">
    <property type="entry name" value="Cupredoxin"/>
</dbReference>
<dbReference type="RefSeq" id="WP_058437674.1">
    <property type="nucleotide sequence ID" value="NZ_KQ758903.1"/>
</dbReference>
<dbReference type="CDD" id="cd13868">
    <property type="entry name" value="CuRO_2_CotA_like"/>
    <property type="match status" value="1"/>
</dbReference>
<dbReference type="Proteomes" id="UP000053947">
    <property type="component" value="Unassembled WGS sequence"/>
</dbReference>
<protein>
    <submittedName>
        <fullName evidence="3">Putative multicopper oxidase</fullName>
    </submittedName>
</protein>
<organism evidence="3 4">
    <name type="scientific">Dehalogenimonas alkenigignens</name>
    <dbReference type="NCBI Taxonomy" id="1217799"/>
    <lineage>
        <taxon>Bacteria</taxon>
        <taxon>Bacillati</taxon>
        <taxon>Chloroflexota</taxon>
        <taxon>Dehalococcoidia</taxon>
        <taxon>Dehalococcoidales</taxon>
        <taxon>Dehalococcoidaceae</taxon>
        <taxon>Dehalogenimonas</taxon>
    </lineage>
</organism>
<dbReference type="Gene3D" id="2.60.40.420">
    <property type="entry name" value="Cupredoxins - blue copper proteins"/>
    <property type="match status" value="3"/>
</dbReference>
<dbReference type="InterPro" id="IPR006311">
    <property type="entry name" value="TAT_signal"/>
</dbReference>
<dbReference type="AlphaFoldDB" id="A0A0W0GKU7"/>
<gene>
    <name evidence="3" type="ORF">DEALK_00950</name>
</gene>
<dbReference type="Pfam" id="PF07731">
    <property type="entry name" value="Cu-oxidase_2"/>
    <property type="match status" value="1"/>
</dbReference>
<dbReference type="InterPro" id="IPR045087">
    <property type="entry name" value="Cu-oxidase_fam"/>
</dbReference>
<dbReference type="PANTHER" id="PTHR48267:SF1">
    <property type="entry name" value="BILIRUBIN OXIDASE"/>
    <property type="match status" value="1"/>
</dbReference>
<keyword evidence="4" id="KW-1185">Reference proteome</keyword>
<comment type="similarity">
    <text evidence="1">Belongs to the multicopper oxidase family.</text>
</comment>
<dbReference type="SUPFAM" id="SSF49503">
    <property type="entry name" value="Cupredoxins"/>
    <property type="match status" value="3"/>
</dbReference>
<dbReference type="NCBIfam" id="TIGR01409">
    <property type="entry name" value="TAT_signal_seq"/>
    <property type="match status" value="1"/>
</dbReference>
<dbReference type="InterPro" id="IPR019546">
    <property type="entry name" value="TAT_signal_bac_arc"/>
</dbReference>
<proteinExistence type="inferred from homology"/>
<reference evidence="3 4" key="1">
    <citation type="submission" date="2015-06" db="EMBL/GenBank/DDBJ databases">
        <title>Genome sequence of the organohalide-respiring Dehalogenimonas alkenigignens type strain (IP3-3T).</title>
        <authorList>
            <person name="Key T.A."/>
            <person name="Richmond D.P."/>
            <person name="Bowman K.S."/>
            <person name="Cho Y.-J."/>
            <person name="Chun J."/>
            <person name="da Costa M.S."/>
            <person name="Rainey F.A."/>
            <person name="Moe W.M."/>
        </authorList>
    </citation>
    <scope>NUCLEOTIDE SEQUENCE [LARGE SCALE GENOMIC DNA]</scope>
    <source>
        <strain evidence="3 4">IP3-3</strain>
    </source>
</reference>
<dbReference type="PANTHER" id="PTHR48267">
    <property type="entry name" value="CUPREDOXIN SUPERFAMILY PROTEIN"/>
    <property type="match status" value="1"/>
</dbReference>